<gene>
    <name evidence="2" type="ORF">PGTUg99_010043</name>
</gene>
<organism evidence="2 3">
    <name type="scientific">Puccinia graminis f. sp. tritici</name>
    <dbReference type="NCBI Taxonomy" id="56615"/>
    <lineage>
        <taxon>Eukaryota</taxon>
        <taxon>Fungi</taxon>
        <taxon>Dikarya</taxon>
        <taxon>Basidiomycota</taxon>
        <taxon>Pucciniomycotina</taxon>
        <taxon>Pucciniomycetes</taxon>
        <taxon>Pucciniales</taxon>
        <taxon>Pucciniaceae</taxon>
        <taxon>Puccinia</taxon>
    </lineage>
</organism>
<evidence type="ECO:0000256" key="1">
    <source>
        <dbReference type="SAM" id="MobiDB-lite"/>
    </source>
</evidence>
<reference evidence="2 3" key="1">
    <citation type="submission" date="2019-05" db="EMBL/GenBank/DDBJ databases">
        <title>Emergence of the Ug99 lineage of the wheat stem rust pathogen through somatic hybridization.</title>
        <authorList>
            <person name="Li F."/>
            <person name="Upadhyaya N.M."/>
            <person name="Sperschneider J."/>
            <person name="Matny O."/>
            <person name="Nguyen-Phuc H."/>
            <person name="Mago R."/>
            <person name="Raley C."/>
            <person name="Miller M.E."/>
            <person name="Silverstein K.A.T."/>
            <person name="Henningsen E."/>
            <person name="Hirsch C.D."/>
            <person name="Visser B."/>
            <person name="Pretorius Z.A."/>
            <person name="Steffenson B.J."/>
            <person name="Schwessinger B."/>
            <person name="Dodds P.N."/>
            <person name="Figueroa M."/>
        </authorList>
    </citation>
    <scope>NUCLEOTIDE SEQUENCE [LARGE SCALE GENOMIC DNA]</scope>
    <source>
        <strain evidence="2 3">Ug99</strain>
    </source>
</reference>
<protein>
    <submittedName>
        <fullName evidence="2">Uncharacterized protein</fullName>
    </submittedName>
</protein>
<proteinExistence type="predicted"/>
<feature type="compositionally biased region" description="Polar residues" evidence="1">
    <location>
        <begin position="17"/>
        <end position="29"/>
    </location>
</feature>
<feature type="region of interest" description="Disordered" evidence="1">
    <location>
        <begin position="1"/>
        <end position="29"/>
    </location>
</feature>
<dbReference type="AlphaFoldDB" id="A0A5B0PFJ9"/>
<accession>A0A5B0PFJ9</accession>
<evidence type="ECO:0000313" key="3">
    <source>
        <dbReference type="Proteomes" id="UP000325313"/>
    </source>
</evidence>
<name>A0A5B0PFJ9_PUCGR</name>
<dbReference type="EMBL" id="VDEP01000342">
    <property type="protein sequence ID" value="KAA1099168.1"/>
    <property type="molecule type" value="Genomic_DNA"/>
</dbReference>
<dbReference type="Proteomes" id="UP000325313">
    <property type="component" value="Unassembled WGS sequence"/>
</dbReference>
<evidence type="ECO:0000313" key="2">
    <source>
        <dbReference type="EMBL" id="KAA1099168.1"/>
    </source>
</evidence>
<sequence length="183" mass="20110">MSSAVTPLDSACHPSNACRSRYSSGRSWTGLSPPLPPLVRSKPRFRPSVPPLLVAPPQYTLNHCSAVVREPRSKLSTNAPPLSSACVHSVSSAFFPHQPRAFPMPSNNLAKALVKARSRHHNALTITRIYGMVYQHRLSSGGLPNAPNNEPSNLWIRRTPNRPHVAPINQVSIPPNYHVQEPE</sequence>
<comment type="caution">
    <text evidence="2">The sequence shown here is derived from an EMBL/GenBank/DDBJ whole genome shotgun (WGS) entry which is preliminary data.</text>
</comment>